<gene>
    <name evidence="3" type="ORF">A1Q1_05947</name>
</gene>
<dbReference type="HOGENOM" id="CLU_005382_5_0_1"/>
<accession>J4U683</accession>
<dbReference type="GeneID" id="25989459"/>
<sequence length="488" mass="52960">MPNIPNAPNARRLELSNRLLCYTFPGFFFLSLFGFDAGYCLIAGLVSPYVIAWASTRNMVEPDLGDSDTEHDNVKRPVSQAEIDGVVQSTHQLYASLPAHGKPRVRDNGVTEWTILASISLSKERKVTPIALGTGVKCLPAARLPPLGDTLHDSHAEVLARRGFMRWLLSEAESAYDGTSTFLVWDGSRFSLAPGVEVWLYVSALPDSAMRDAFAAAPELTRTGEGAVRGRKGYETYGAIRTKPGRADSQASVSFSCSDKIALWNALGLQGGLLSNLFAPIHLDHIVVGGVEPPEGTDAASYGPSIVREAERALSGRLDSTHQPQVHLTNEDFELSKSVVEGEGKTIATSPICLSAVPSLGKNEVLVDGCVQSSAWKTPGTTLVKPKMRSRLCKYELLQAYLSLLGKISPEESERAAAKTYYDLKDEAYRVRKAQLRGEIAPGVPESWEKLLRNGEKFGTTEGEAPFKGWIVAGKEFESFNAAGDIFP</sequence>
<comment type="caution">
    <text evidence="3">The sequence shown here is derived from an EMBL/GenBank/DDBJ whole genome shotgun (WGS) entry which is preliminary data.</text>
</comment>
<dbReference type="GO" id="GO:0005737">
    <property type="term" value="C:cytoplasm"/>
    <property type="evidence" value="ECO:0007669"/>
    <property type="project" value="TreeGrafter"/>
</dbReference>
<evidence type="ECO:0000313" key="4">
    <source>
        <dbReference type="Proteomes" id="UP000002748"/>
    </source>
</evidence>
<reference evidence="3 4" key="1">
    <citation type="journal article" date="2012" name="Eukaryot. Cell">
        <title>Draft genome sequence of CBS 2479, the standard type strain of Trichosporon asahii.</title>
        <authorList>
            <person name="Yang R.Y."/>
            <person name="Li H.T."/>
            <person name="Zhu H."/>
            <person name="Zhou G.P."/>
            <person name="Wang M."/>
            <person name="Wang L."/>
        </authorList>
    </citation>
    <scope>NUCLEOTIDE SEQUENCE [LARGE SCALE GENOMIC DNA]</scope>
    <source>
        <strain evidence="4">ATCC 90039 / CBS 2479 / JCM 2466 / KCTC 7840 / NCYC 2677 / UAMH 7654</strain>
    </source>
</reference>
<dbReference type="GO" id="GO:0006396">
    <property type="term" value="P:RNA processing"/>
    <property type="evidence" value="ECO:0007669"/>
    <property type="project" value="InterPro"/>
</dbReference>
<evidence type="ECO:0000259" key="2">
    <source>
        <dbReference type="PROSITE" id="PS50141"/>
    </source>
</evidence>
<dbReference type="EMBL" id="ALBS01000323">
    <property type="protein sequence ID" value="EJT45610.1"/>
    <property type="molecule type" value="Genomic_DNA"/>
</dbReference>
<evidence type="ECO:0000256" key="1">
    <source>
        <dbReference type="SAM" id="Phobius"/>
    </source>
</evidence>
<dbReference type="InterPro" id="IPR002466">
    <property type="entry name" value="A_deamin"/>
</dbReference>
<evidence type="ECO:0000313" key="3">
    <source>
        <dbReference type="EMBL" id="EJT45610.1"/>
    </source>
</evidence>
<proteinExistence type="predicted"/>
<keyword evidence="1" id="KW-0812">Transmembrane</keyword>
<feature type="domain" description="A to I editase" evidence="2">
    <location>
        <begin position="131"/>
        <end position="435"/>
    </location>
</feature>
<dbReference type="GO" id="GO:0006382">
    <property type="term" value="P:adenosine to inosine editing"/>
    <property type="evidence" value="ECO:0007669"/>
    <property type="project" value="TreeGrafter"/>
</dbReference>
<dbReference type="PROSITE" id="PS50141">
    <property type="entry name" value="A_DEAMIN_EDITASE"/>
    <property type="match status" value="1"/>
</dbReference>
<protein>
    <recommendedName>
        <fullName evidence="2">A to I editase domain-containing protein</fullName>
    </recommendedName>
</protein>
<dbReference type="KEGG" id="tasa:A1Q1_05947"/>
<dbReference type="PANTHER" id="PTHR10910:SF62">
    <property type="entry name" value="AT07585P-RELATED"/>
    <property type="match status" value="1"/>
</dbReference>
<dbReference type="SMART" id="SM00552">
    <property type="entry name" value="ADEAMc"/>
    <property type="match status" value="1"/>
</dbReference>
<dbReference type="GO" id="GO:0008251">
    <property type="term" value="F:tRNA-specific adenosine deaminase activity"/>
    <property type="evidence" value="ECO:0007669"/>
    <property type="project" value="TreeGrafter"/>
</dbReference>
<keyword evidence="1" id="KW-1133">Transmembrane helix</keyword>
<dbReference type="RefSeq" id="XP_014176631.1">
    <property type="nucleotide sequence ID" value="XM_014321156.1"/>
</dbReference>
<organism evidence="3 4">
    <name type="scientific">Trichosporon asahii var. asahii (strain ATCC 90039 / CBS 2479 / JCM 2466 / KCTC 7840 / NBRC 103889/ NCYC 2677 / UAMH 7654)</name>
    <name type="common">Yeast</name>
    <dbReference type="NCBI Taxonomy" id="1186058"/>
    <lineage>
        <taxon>Eukaryota</taxon>
        <taxon>Fungi</taxon>
        <taxon>Dikarya</taxon>
        <taxon>Basidiomycota</taxon>
        <taxon>Agaricomycotina</taxon>
        <taxon>Tremellomycetes</taxon>
        <taxon>Trichosporonales</taxon>
        <taxon>Trichosporonaceae</taxon>
        <taxon>Trichosporon</taxon>
    </lineage>
</organism>
<keyword evidence="1" id="KW-0472">Membrane</keyword>
<dbReference type="GO" id="GO:0003726">
    <property type="term" value="F:double-stranded RNA adenosine deaminase activity"/>
    <property type="evidence" value="ECO:0007669"/>
    <property type="project" value="TreeGrafter"/>
</dbReference>
<dbReference type="PANTHER" id="PTHR10910">
    <property type="entry name" value="EUKARYOTE SPECIFIC DSRNA BINDING PROTEIN"/>
    <property type="match status" value="1"/>
</dbReference>
<dbReference type="VEuPathDB" id="FungiDB:A1Q1_05947"/>
<name>J4U683_TRIAS</name>
<dbReference type="Pfam" id="PF02137">
    <property type="entry name" value="A_deamin"/>
    <property type="match status" value="1"/>
</dbReference>
<feature type="transmembrane region" description="Helical" evidence="1">
    <location>
        <begin position="20"/>
        <end position="51"/>
    </location>
</feature>
<dbReference type="Proteomes" id="UP000002748">
    <property type="component" value="Unassembled WGS sequence"/>
</dbReference>
<dbReference type="AlphaFoldDB" id="J4U683"/>
<dbReference type="OrthoDB" id="10268011at2759"/>
<dbReference type="GO" id="GO:0003725">
    <property type="term" value="F:double-stranded RNA binding"/>
    <property type="evidence" value="ECO:0007669"/>
    <property type="project" value="TreeGrafter"/>
</dbReference>
<dbReference type="GO" id="GO:0005730">
    <property type="term" value="C:nucleolus"/>
    <property type="evidence" value="ECO:0007669"/>
    <property type="project" value="TreeGrafter"/>
</dbReference>